<sequence length="41" mass="5062">MSIRFCYYFFEKYGHPSQKLKSSSHFFRVVKQFAKLFYSEV</sequence>
<name>A0A975BFV1_9BACT</name>
<keyword evidence="2" id="KW-1185">Reference proteome</keyword>
<dbReference type="Proteomes" id="UP000663722">
    <property type="component" value="Chromosome"/>
</dbReference>
<dbReference type="EMBL" id="CP061800">
    <property type="protein sequence ID" value="QTA84528.1"/>
    <property type="molecule type" value="Genomic_DNA"/>
</dbReference>
<evidence type="ECO:0000313" key="1">
    <source>
        <dbReference type="EMBL" id="QTA84528.1"/>
    </source>
</evidence>
<accession>A0A975BFV1</accession>
<evidence type="ECO:0000313" key="2">
    <source>
        <dbReference type="Proteomes" id="UP000663722"/>
    </source>
</evidence>
<dbReference type="KEGG" id="dmm:dnm_005240"/>
<gene>
    <name evidence="1" type="ORF">dnm_005240</name>
</gene>
<reference evidence="1" key="1">
    <citation type="journal article" date="2021" name="Microb. Physiol.">
        <title>Proteogenomic Insights into the Physiology of Marine, Sulfate-Reducing, Filamentous Desulfonema limicola and Desulfonema magnum.</title>
        <authorList>
            <person name="Schnaars V."/>
            <person name="Wohlbrand L."/>
            <person name="Scheve S."/>
            <person name="Hinrichs C."/>
            <person name="Reinhardt R."/>
            <person name="Rabus R."/>
        </authorList>
    </citation>
    <scope>NUCLEOTIDE SEQUENCE</scope>
    <source>
        <strain evidence="1">4be13</strain>
    </source>
</reference>
<organism evidence="1 2">
    <name type="scientific">Desulfonema magnum</name>
    <dbReference type="NCBI Taxonomy" id="45655"/>
    <lineage>
        <taxon>Bacteria</taxon>
        <taxon>Pseudomonadati</taxon>
        <taxon>Thermodesulfobacteriota</taxon>
        <taxon>Desulfobacteria</taxon>
        <taxon>Desulfobacterales</taxon>
        <taxon>Desulfococcaceae</taxon>
        <taxon>Desulfonema</taxon>
    </lineage>
</organism>
<protein>
    <submittedName>
        <fullName evidence="1">Uncharacterized protein</fullName>
    </submittedName>
</protein>
<proteinExistence type="predicted"/>
<dbReference type="AlphaFoldDB" id="A0A975BFV1"/>